<proteinExistence type="predicted"/>
<dbReference type="Proteomes" id="UP000003980">
    <property type="component" value="Unassembled WGS sequence"/>
</dbReference>
<evidence type="ECO:0000313" key="1">
    <source>
        <dbReference type="EMBL" id="EHP68111.1"/>
    </source>
</evidence>
<dbReference type="STRING" id="671065.MetMK1DRAFT_00025340"/>
<evidence type="ECO:0000313" key="2">
    <source>
        <dbReference type="Proteomes" id="UP000003980"/>
    </source>
</evidence>
<organism evidence="1 2">
    <name type="scientific">Metallosphaera yellowstonensis MK1</name>
    <dbReference type="NCBI Taxonomy" id="671065"/>
    <lineage>
        <taxon>Archaea</taxon>
        <taxon>Thermoproteota</taxon>
        <taxon>Thermoprotei</taxon>
        <taxon>Sulfolobales</taxon>
        <taxon>Sulfolobaceae</taxon>
        <taxon>Metallosphaera</taxon>
    </lineage>
</organism>
<sequence>MGRTQPSFTASVDSEMEKLSRIANRVGLPCLRQAVTEASKRVRYFQNASYDEMMSPQELVMLALISAVAEGFCSDGGVRS</sequence>
<dbReference type="AlphaFoldDB" id="H2C7I5"/>
<dbReference type="OrthoDB" id="43971at2157"/>
<accession>H2C7I5</accession>
<dbReference type="eggNOG" id="arCOG07300">
    <property type="taxonomic scope" value="Archaea"/>
</dbReference>
<protein>
    <submittedName>
        <fullName evidence="1">Uncharacterized protein</fullName>
    </submittedName>
</protein>
<reference evidence="1 2" key="1">
    <citation type="submission" date="2012-01" db="EMBL/GenBank/DDBJ databases">
        <title>Improved High-Quality Draft sequence of Metallosphaera yellowstonensis MK1.</title>
        <authorList>
            <consortium name="US DOE Joint Genome Institute"/>
            <person name="Lucas S."/>
            <person name="Han J."/>
            <person name="Cheng J.-F."/>
            <person name="Goodwin L."/>
            <person name="Pitluck S."/>
            <person name="Peters L."/>
            <person name="Teshima H."/>
            <person name="Detter J.C."/>
            <person name="Han C."/>
            <person name="Tapia R."/>
            <person name="Land M."/>
            <person name="Hauser L."/>
            <person name="Kyrpides N."/>
            <person name="Kozubal M."/>
            <person name="Macur R.E."/>
            <person name="Jay Z."/>
            <person name="Inskeep W."/>
            <person name="Woyke T."/>
        </authorList>
    </citation>
    <scope>NUCLEOTIDE SEQUENCE [LARGE SCALE GENOMIC DNA]</scope>
    <source>
        <strain evidence="1 2">MK1</strain>
    </source>
</reference>
<dbReference type="HOGENOM" id="CLU_2550237_0_0_2"/>
<dbReference type="RefSeq" id="WP_009074195.1">
    <property type="nucleotide sequence ID" value="NZ_JH597770.1"/>
</dbReference>
<keyword evidence="2" id="KW-1185">Reference proteome</keyword>
<name>H2C7I5_9CREN</name>
<gene>
    <name evidence="1" type="ORF">MetMK1DRAFT_00025340</name>
</gene>
<dbReference type="EMBL" id="JH597770">
    <property type="protein sequence ID" value="EHP68111.1"/>
    <property type="molecule type" value="Genomic_DNA"/>
</dbReference>